<gene>
    <name evidence="1" type="ORF">Hsw_0577</name>
</gene>
<dbReference type="AlphaFoldDB" id="W8EWK8"/>
<accession>W8EWK8</accession>
<dbReference type="PROSITE" id="PS51257">
    <property type="entry name" value="PROKAR_LIPOPROTEIN"/>
    <property type="match status" value="1"/>
</dbReference>
<dbReference type="Proteomes" id="UP000019423">
    <property type="component" value="Chromosome"/>
</dbReference>
<dbReference type="RefSeq" id="WP_044000957.1">
    <property type="nucleotide sequence ID" value="NZ_CP007145.1"/>
</dbReference>
<protein>
    <recommendedName>
        <fullName evidence="3">Lipocalin-like domain-containing protein</fullName>
    </recommendedName>
</protein>
<evidence type="ECO:0000313" key="2">
    <source>
        <dbReference type="Proteomes" id="UP000019423"/>
    </source>
</evidence>
<reference evidence="1 2" key="1">
    <citation type="submission" date="2014-01" db="EMBL/GenBank/DDBJ databases">
        <title>Complete genome sequence of ionizing-radiation resistance bacterium Hymenobacter swuensis DY53.</title>
        <authorList>
            <person name="Jung J.-H."/>
            <person name="Jeong S.-W."/>
            <person name="Joe M.-H."/>
            <person name="Cho y.-j."/>
            <person name="Kim M.-K."/>
            <person name="Lim S.-Y."/>
        </authorList>
    </citation>
    <scope>NUCLEOTIDE SEQUENCE [LARGE SCALE GENOMIC DNA]</scope>
    <source>
        <strain evidence="1 2">DY53</strain>
    </source>
</reference>
<sequence length="166" mass="17807">MNKFYYLALGLSLTACLAGCKKDDVKPNGPTLTANETLLTAKNWRITAVIGTTTFLGQTITTDGYPLLKTCQKDNFVKYNADKTAVSDEGATRCSTNDPQTSSFTWSFNAAENELTATGPVNGTTQTVKAAVLELTATTLRVRTTNEQTQGGYTITSTATTTYASF</sequence>
<evidence type="ECO:0000313" key="1">
    <source>
        <dbReference type="EMBL" id="AHJ96172.1"/>
    </source>
</evidence>
<dbReference type="PATRIC" id="fig|1227739.3.peg.835"/>
<dbReference type="OrthoDB" id="799390at2"/>
<dbReference type="KEGG" id="hsw:Hsw_0577"/>
<evidence type="ECO:0008006" key="3">
    <source>
        <dbReference type="Google" id="ProtNLM"/>
    </source>
</evidence>
<dbReference type="HOGENOM" id="CLU_1600469_0_0_10"/>
<proteinExistence type="predicted"/>
<name>W8EWK8_9BACT</name>
<dbReference type="eggNOG" id="ENOG502ZR55">
    <property type="taxonomic scope" value="Bacteria"/>
</dbReference>
<keyword evidence="2" id="KW-1185">Reference proteome</keyword>
<organism evidence="1 2">
    <name type="scientific">Hymenobacter swuensis DY53</name>
    <dbReference type="NCBI Taxonomy" id="1227739"/>
    <lineage>
        <taxon>Bacteria</taxon>
        <taxon>Pseudomonadati</taxon>
        <taxon>Bacteroidota</taxon>
        <taxon>Cytophagia</taxon>
        <taxon>Cytophagales</taxon>
        <taxon>Hymenobacteraceae</taxon>
        <taxon>Hymenobacter</taxon>
    </lineage>
</organism>
<dbReference type="EMBL" id="CP007145">
    <property type="protein sequence ID" value="AHJ96172.1"/>
    <property type="molecule type" value="Genomic_DNA"/>
</dbReference>